<dbReference type="InterPro" id="IPR001304">
    <property type="entry name" value="C-type_lectin-like"/>
</dbReference>
<dbReference type="AlphaFoldDB" id="A0AAV2IQX9"/>
<dbReference type="InterPro" id="IPR003609">
    <property type="entry name" value="Pan_app"/>
</dbReference>
<reference evidence="5 6" key="1">
    <citation type="submission" date="2024-04" db="EMBL/GenBank/DDBJ databases">
        <authorList>
            <consortium name="Genoscope - CEA"/>
            <person name="William W."/>
        </authorList>
    </citation>
    <scope>NUCLEOTIDE SEQUENCE [LARGE SCALE GENOMIC DNA]</scope>
</reference>
<evidence type="ECO:0000313" key="6">
    <source>
        <dbReference type="Proteomes" id="UP001497497"/>
    </source>
</evidence>
<feature type="signal peptide" evidence="2">
    <location>
        <begin position="1"/>
        <end position="18"/>
    </location>
</feature>
<dbReference type="CDD" id="cd00037">
    <property type="entry name" value="CLECT"/>
    <property type="match status" value="1"/>
</dbReference>
<accession>A0AAV2IQX9</accession>
<comment type="caution">
    <text evidence="5">The sequence shown here is derived from an EMBL/GenBank/DDBJ whole genome shotgun (WGS) entry which is preliminary data.</text>
</comment>
<keyword evidence="1" id="KW-0472">Membrane</keyword>
<feature type="transmembrane region" description="Helical" evidence="1">
    <location>
        <begin position="330"/>
        <end position="348"/>
    </location>
</feature>
<evidence type="ECO:0000259" key="4">
    <source>
        <dbReference type="PROSITE" id="PS50948"/>
    </source>
</evidence>
<dbReference type="SMART" id="SM00034">
    <property type="entry name" value="CLECT"/>
    <property type="match status" value="1"/>
</dbReference>
<name>A0AAV2IQX9_LYMST</name>
<feature type="domain" description="C-type lectin" evidence="3">
    <location>
        <begin position="30"/>
        <end position="145"/>
    </location>
</feature>
<dbReference type="PROSITE" id="PS50948">
    <property type="entry name" value="PAN"/>
    <property type="match status" value="1"/>
</dbReference>
<feature type="domain" description="Apple" evidence="4">
    <location>
        <begin position="144"/>
        <end position="233"/>
    </location>
</feature>
<dbReference type="SUPFAM" id="SSF56436">
    <property type="entry name" value="C-type lectin-like"/>
    <property type="match status" value="1"/>
</dbReference>
<dbReference type="InterPro" id="IPR016187">
    <property type="entry name" value="CTDL_fold"/>
</dbReference>
<feature type="chain" id="PRO_5043909552" description="C-type lectin domain-containing protein" evidence="2">
    <location>
        <begin position="19"/>
        <end position="382"/>
    </location>
</feature>
<evidence type="ECO:0000256" key="2">
    <source>
        <dbReference type="SAM" id="SignalP"/>
    </source>
</evidence>
<dbReference type="InterPro" id="IPR016186">
    <property type="entry name" value="C-type_lectin-like/link_sf"/>
</dbReference>
<dbReference type="Proteomes" id="UP001497497">
    <property type="component" value="Unassembled WGS sequence"/>
</dbReference>
<evidence type="ECO:0000259" key="3">
    <source>
        <dbReference type="PROSITE" id="PS50041"/>
    </source>
</evidence>
<evidence type="ECO:0008006" key="7">
    <source>
        <dbReference type="Google" id="ProtNLM"/>
    </source>
</evidence>
<gene>
    <name evidence="5" type="ORF">GSLYS_00021815001</name>
</gene>
<dbReference type="Pfam" id="PF00059">
    <property type="entry name" value="Lectin_C"/>
    <property type="match status" value="1"/>
</dbReference>
<sequence length="382" mass="42798">MAFVFLVMLFAWAAKQDSRFPCFVAANVPSSRTVYYLHTTPAHWTAANSTCTRYGGHLVRAKDGDKLKADLKTLDWHGAFNNLTKDVWTGLYRLEGGRFMWSGCENYTWPGLNPPPTFPPYCYSMDKTYHLKPLDCTEKLPYICQIEEGQCWFLPAEDYKFKDEVKGNRSSADLNACARLCRNYIDPTSECWGFSEESNECVLYNSSARHIYLNEMVKYLDVVASSTVYLKICAGGETTTMNPVPSAARVKPEPENCTQPHKGEAWQEEGVCYCDCDQPPVILTAEYLSLSTDDKINKIVEELLVDASNTSASFRKLNSIDDKRPSAQSLGALGIGVICVVFGGLILLDLNRLISHISSVFCKEETPTSNESTQPREAEINL</sequence>
<protein>
    <recommendedName>
        <fullName evidence="7">C-type lectin domain-containing protein</fullName>
    </recommendedName>
</protein>
<evidence type="ECO:0000256" key="1">
    <source>
        <dbReference type="SAM" id="Phobius"/>
    </source>
</evidence>
<keyword evidence="6" id="KW-1185">Reference proteome</keyword>
<organism evidence="5 6">
    <name type="scientific">Lymnaea stagnalis</name>
    <name type="common">Great pond snail</name>
    <name type="synonym">Helix stagnalis</name>
    <dbReference type="NCBI Taxonomy" id="6523"/>
    <lineage>
        <taxon>Eukaryota</taxon>
        <taxon>Metazoa</taxon>
        <taxon>Spiralia</taxon>
        <taxon>Lophotrochozoa</taxon>
        <taxon>Mollusca</taxon>
        <taxon>Gastropoda</taxon>
        <taxon>Heterobranchia</taxon>
        <taxon>Euthyneura</taxon>
        <taxon>Panpulmonata</taxon>
        <taxon>Hygrophila</taxon>
        <taxon>Lymnaeoidea</taxon>
        <taxon>Lymnaeidae</taxon>
        <taxon>Lymnaea</taxon>
    </lineage>
</organism>
<keyword evidence="2" id="KW-0732">Signal</keyword>
<proteinExistence type="predicted"/>
<dbReference type="PROSITE" id="PS50041">
    <property type="entry name" value="C_TYPE_LECTIN_2"/>
    <property type="match status" value="1"/>
</dbReference>
<dbReference type="EMBL" id="CAXITT010001384">
    <property type="protein sequence ID" value="CAL1548498.1"/>
    <property type="molecule type" value="Genomic_DNA"/>
</dbReference>
<evidence type="ECO:0000313" key="5">
    <source>
        <dbReference type="EMBL" id="CAL1548498.1"/>
    </source>
</evidence>
<dbReference type="Gene3D" id="3.10.100.10">
    <property type="entry name" value="Mannose-Binding Protein A, subunit A"/>
    <property type="match status" value="1"/>
</dbReference>
<keyword evidence="1" id="KW-0812">Transmembrane</keyword>
<keyword evidence="1" id="KW-1133">Transmembrane helix</keyword>